<comment type="caution">
    <text evidence="1">The sequence shown here is derived from an EMBL/GenBank/DDBJ whole genome shotgun (WGS) entry which is preliminary data.</text>
</comment>
<dbReference type="AlphaFoldDB" id="A0AAV0ERI5"/>
<sequence>MVLCNIWDTHKKIRKIWKIRIQIPTHLQKDVLIEEIIPNHGLENMTHQEKMIYDSGRCCLNVPPGTASNLVQASIIGIVLCKEKCGSSVSFALIHWNGKDPSTLDPPTNLWVGLLTGELRITDSLNEKTV</sequence>
<proteinExistence type="predicted"/>
<name>A0AAV0ERI5_9ASTE</name>
<reference evidence="1" key="1">
    <citation type="submission" date="2022-07" db="EMBL/GenBank/DDBJ databases">
        <authorList>
            <person name="Macas J."/>
            <person name="Novak P."/>
            <person name="Neumann P."/>
        </authorList>
    </citation>
    <scope>NUCLEOTIDE SEQUENCE</scope>
</reference>
<dbReference type="EMBL" id="CAMAPF010000938">
    <property type="protein sequence ID" value="CAH9125776.1"/>
    <property type="molecule type" value="Genomic_DNA"/>
</dbReference>
<protein>
    <submittedName>
        <fullName evidence="1">Uncharacterized protein</fullName>
    </submittedName>
</protein>
<accession>A0AAV0ERI5</accession>
<keyword evidence="2" id="KW-1185">Reference proteome</keyword>
<gene>
    <name evidence="1" type="ORF">CEPIT_LOCUS27020</name>
</gene>
<organism evidence="1 2">
    <name type="scientific">Cuscuta epithymum</name>
    <dbReference type="NCBI Taxonomy" id="186058"/>
    <lineage>
        <taxon>Eukaryota</taxon>
        <taxon>Viridiplantae</taxon>
        <taxon>Streptophyta</taxon>
        <taxon>Embryophyta</taxon>
        <taxon>Tracheophyta</taxon>
        <taxon>Spermatophyta</taxon>
        <taxon>Magnoliopsida</taxon>
        <taxon>eudicotyledons</taxon>
        <taxon>Gunneridae</taxon>
        <taxon>Pentapetalae</taxon>
        <taxon>asterids</taxon>
        <taxon>lamiids</taxon>
        <taxon>Solanales</taxon>
        <taxon>Convolvulaceae</taxon>
        <taxon>Cuscuteae</taxon>
        <taxon>Cuscuta</taxon>
        <taxon>Cuscuta subgen. Cuscuta</taxon>
    </lineage>
</organism>
<evidence type="ECO:0000313" key="1">
    <source>
        <dbReference type="EMBL" id="CAH9125776.1"/>
    </source>
</evidence>
<dbReference type="Proteomes" id="UP001152523">
    <property type="component" value="Unassembled WGS sequence"/>
</dbReference>
<evidence type="ECO:0000313" key="2">
    <source>
        <dbReference type="Proteomes" id="UP001152523"/>
    </source>
</evidence>